<feature type="compositionally biased region" description="Basic and acidic residues" evidence="1">
    <location>
        <begin position="129"/>
        <end position="143"/>
    </location>
</feature>
<accession>A0A1Y1IW31</accession>
<sequence length="159" mass="17961">EGSRDILVIADPKRNAVFAKCDSTRLDSVTGVCCKGLPARYLGPFYVDVETWKDGAVEVNMRYLERKPLAAAPMDLQLIRGGFQELTDMVVLNDVLNKWQTGRYKAALIRSPWTLQNRRPPGPSSRSPPDQRRPSRSPTDRHKPAMQLERTLILRTTAN</sequence>
<gene>
    <name evidence="2" type="ORF">KFL_017230010</name>
</gene>
<feature type="region of interest" description="Disordered" evidence="1">
    <location>
        <begin position="113"/>
        <end position="150"/>
    </location>
</feature>
<protein>
    <submittedName>
        <fullName evidence="2">Uncharacterized protein</fullName>
    </submittedName>
</protein>
<dbReference type="EMBL" id="DF238672">
    <property type="protein sequence ID" value="GAQ93621.1"/>
    <property type="molecule type" value="Genomic_DNA"/>
</dbReference>
<name>A0A1Y1IW31_KLENI</name>
<keyword evidence="3" id="KW-1185">Reference proteome</keyword>
<dbReference type="OrthoDB" id="2373574at2759"/>
<dbReference type="Proteomes" id="UP000054558">
    <property type="component" value="Unassembled WGS sequence"/>
</dbReference>
<reference evidence="2 3" key="1">
    <citation type="journal article" date="2014" name="Nat. Commun.">
        <title>Klebsormidium flaccidum genome reveals primary factors for plant terrestrial adaptation.</title>
        <authorList>
            <person name="Hori K."/>
            <person name="Maruyama F."/>
            <person name="Fujisawa T."/>
            <person name="Togashi T."/>
            <person name="Yamamoto N."/>
            <person name="Seo M."/>
            <person name="Sato S."/>
            <person name="Yamada T."/>
            <person name="Mori H."/>
            <person name="Tajima N."/>
            <person name="Moriyama T."/>
            <person name="Ikeuchi M."/>
            <person name="Watanabe M."/>
            <person name="Wada H."/>
            <person name="Kobayashi K."/>
            <person name="Saito M."/>
            <person name="Masuda T."/>
            <person name="Sasaki-Sekimoto Y."/>
            <person name="Mashiguchi K."/>
            <person name="Awai K."/>
            <person name="Shimojima M."/>
            <person name="Masuda S."/>
            <person name="Iwai M."/>
            <person name="Nobusawa T."/>
            <person name="Narise T."/>
            <person name="Kondo S."/>
            <person name="Saito H."/>
            <person name="Sato R."/>
            <person name="Murakawa M."/>
            <person name="Ihara Y."/>
            <person name="Oshima-Yamada Y."/>
            <person name="Ohtaka K."/>
            <person name="Satoh M."/>
            <person name="Sonobe K."/>
            <person name="Ishii M."/>
            <person name="Ohtani R."/>
            <person name="Kanamori-Sato M."/>
            <person name="Honoki R."/>
            <person name="Miyazaki D."/>
            <person name="Mochizuki H."/>
            <person name="Umetsu J."/>
            <person name="Higashi K."/>
            <person name="Shibata D."/>
            <person name="Kamiya Y."/>
            <person name="Sato N."/>
            <person name="Nakamura Y."/>
            <person name="Tabata S."/>
            <person name="Ida S."/>
            <person name="Kurokawa K."/>
            <person name="Ohta H."/>
        </authorList>
    </citation>
    <scope>NUCLEOTIDE SEQUENCE [LARGE SCALE GENOMIC DNA]</scope>
    <source>
        <strain evidence="2 3">NIES-2285</strain>
    </source>
</reference>
<evidence type="ECO:0000256" key="1">
    <source>
        <dbReference type="SAM" id="MobiDB-lite"/>
    </source>
</evidence>
<proteinExistence type="predicted"/>
<organism evidence="2 3">
    <name type="scientific">Klebsormidium nitens</name>
    <name type="common">Green alga</name>
    <name type="synonym">Ulothrix nitens</name>
    <dbReference type="NCBI Taxonomy" id="105231"/>
    <lineage>
        <taxon>Eukaryota</taxon>
        <taxon>Viridiplantae</taxon>
        <taxon>Streptophyta</taxon>
        <taxon>Klebsormidiophyceae</taxon>
        <taxon>Klebsormidiales</taxon>
        <taxon>Klebsormidiaceae</taxon>
        <taxon>Klebsormidium</taxon>
    </lineage>
</organism>
<dbReference type="OMA" id="KCDSTRL"/>
<feature type="non-terminal residue" evidence="2">
    <location>
        <position position="1"/>
    </location>
</feature>
<evidence type="ECO:0000313" key="2">
    <source>
        <dbReference type="EMBL" id="GAQ93621.1"/>
    </source>
</evidence>
<evidence type="ECO:0000313" key="3">
    <source>
        <dbReference type="Proteomes" id="UP000054558"/>
    </source>
</evidence>
<dbReference type="AlphaFoldDB" id="A0A1Y1IW31"/>